<dbReference type="PRINTS" id="PR00866">
    <property type="entry name" value="RNADNAPOLMS"/>
</dbReference>
<gene>
    <name evidence="11" type="ORF">Q0S36_17190</name>
</gene>
<evidence type="ECO:0000313" key="12">
    <source>
        <dbReference type="Proteomes" id="UP001174315"/>
    </source>
</evidence>
<evidence type="ECO:0000256" key="1">
    <source>
        <dbReference type="ARBA" id="ARBA00012493"/>
    </source>
</evidence>
<dbReference type="InterPro" id="IPR043502">
    <property type="entry name" value="DNA/RNA_pol_sf"/>
</dbReference>
<keyword evidence="5" id="KW-0460">Magnesium</keyword>
<name>A0ABT8QIE3_9GAMM</name>
<keyword evidence="6 11" id="KW-0695">RNA-directed DNA polymerase</keyword>
<comment type="similarity">
    <text evidence="8">Belongs to the bacterial reverse transcriptase family.</text>
</comment>
<dbReference type="EMBL" id="JAUKNN010000052">
    <property type="protein sequence ID" value="MDN8671084.1"/>
    <property type="molecule type" value="Genomic_DNA"/>
</dbReference>
<keyword evidence="2" id="KW-0808">Transferase</keyword>
<dbReference type="SUPFAM" id="SSF56672">
    <property type="entry name" value="DNA/RNA polymerases"/>
    <property type="match status" value="1"/>
</dbReference>
<keyword evidence="4" id="KW-0479">Metal-binding</keyword>
<proteinExistence type="inferred from homology"/>
<organism evidence="11 12">
    <name type="scientific">Stenotrophomonas indicatrix</name>
    <dbReference type="NCBI Taxonomy" id="2045451"/>
    <lineage>
        <taxon>Bacteria</taxon>
        <taxon>Pseudomonadati</taxon>
        <taxon>Pseudomonadota</taxon>
        <taxon>Gammaproteobacteria</taxon>
        <taxon>Lysobacterales</taxon>
        <taxon>Lysobacteraceae</taxon>
        <taxon>Stenotrophomonas</taxon>
    </lineage>
</organism>
<dbReference type="Pfam" id="PF00078">
    <property type="entry name" value="RVT_1"/>
    <property type="match status" value="1"/>
</dbReference>
<evidence type="ECO:0000256" key="4">
    <source>
        <dbReference type="ARBA" id="ARBA00022723"/>
    </source>
</evidence>
<evidence type="ECO:0000313" key="11">
    <source>
        <dbReference type="EMBL" id="MDN8671084.1"/>
    </source>
</evidence>
<evidence type="ECO:0000256" key="9">
    <source>
        <dbReference type="ARBA" id="ARBA00048173"/>
    </source>
</evidence>
<accession>A0ABT8QIE3</accession>
<evidence type="ECO:0000256" key="6">
    <source>
        <dbReference type="ARBA" id="ARBA00022918"/>
    </source>
</evidence>
<dbReference type="GO" id="GO:0003964">
    <property type="term" value="F:RNA-directed DNA polymerase activity"/>
    <property type="evidence" value="ECO:0007669"/>
    <property type="project" value="UniProtKB-KW"/>
</dbReference>
<evidence type="ECO:0000256" key="3">
    <source>
        <dbReference type="ARBA" id="ARBA00022695"/>
    </source>
</evidence>
<evidence type="ECO:0000256" key="2">
    <source>
        <dbReference type="ARBA" id="ARBA00022679"/>
    </source>
</evidence>
<dbReference type="PANTHER" id="PTHR34047">
    <property type="entry name" value="NUCLEAR INTRON MATURASE 1, MITOCHONDRIAL-RELATED"/>
    <property type="match status" value="1"/>
</dbReference>
<dbReference type="RefSeq" id="WP_301870131.1">
    <property type="nucleotide sequence ID" value="NZ_JAUKNN010000052.1"/>
</dbReference>
<dbReference type="Proteomes" id="UP001174315">
    <property type="component" value="Unassembled WGS sequence"/>
</dbReference>
<sequence length="580" mass="65395">MPVTAPSSPIKKALSERAVAFHKIQSRSELSEWLGIDEKKILFILYKLSDSEKYKEFAIPKRNGGTRTISAPLKSLKFIQKQISSVLYEICPPRLMAKGYVPGRGIYDHAAQHRRKSIVVATDIKNFFPSIHFGRVRGLFLAPPFLFTTEIATILAQLCCKNGQLPQGSPSSPAISNIICRSLDLQLLSFAKKHRLSVSRYADDICFSTNQKRHSSDLLGLIPTHGYVAGAKLCKIFERSGFSLNPKKFKISKDNSQQMVTGLVVNNGVATPRRWRRQLRTLLHLRRKFDEKTATAVVNNWTSPPPSRKGSANSIDRLIQGKSSFACYLDSRTGTNYVASLHRAFPALRELLPRVTPTFPVRVMTEGPTDLVHLESALAYYQDQLDLNDVSIKFHNYQGDQGDAETLQTLYRIAKVDVDELTIGFFDYDNLKLLKEISLGAGEHVRLGRMVFAACLARPHHAQENSLYCIESLYRKSQASAVTSEGRRLFFGEEFDPTGHSLDGRYRREFPRKTALILSERVVEVSNPTKSLTLSKVDFADLVKAKSPPFSSMDFSGFLPTLINLRKMIDEAIRHHKYRK</sequence>
<feature type="domain" description="Reverse transcriptase" evidence="10">
    <location>
        <begin position="40"/>
        <end position="265"/>
    </location>
</feature>
<reference evidence="11" key="1">
    <citation type="submission" date="2023-07" db="EMBL/GenBank/DDBJ databases">
        <title>Stenotrophomonas isolates from soil.</title>
        <authorList>
            <person name="Sharma V."/>
            <person name="Zur-Pinska J."/>
            <person name="Hay A.G."/>
        </authorList>
    </citation>
    <scope>NUCLEOTIDE SEQUENCE</scope>
    <source>
        <strain evidence="11">C2</strain>
    </source>
</reference>
<keyword evidence="3" id="KW-0548">Nucleotidyltransferase</keyword>
<protein>
    <recommendedName>
        <fullName evidence="1">RNA-directed DNA polymerase</fullName>
        <ecNumber evidence="1">2.7.7.49</ecNumber>
    </recommendedName>
</protein>
<dbReference type="InterPro" id="IPR000123">
    <property type="entry name" value="Reverse_transcriptase_msDNA"/>
</dbReference>
<dbReference type="InterPro" id="IPR000477">
    <property type="entry name" value="RT_dom"/>
</dbReference>
<evidence type="ECO:0000259" key="10">
    <source>
        <dbReference type="PROSITE" id="PS50878"/>
    </source>
</evidence>
<keyword evidence="12" id="KW-1185">Reference proteome</keyword>
<comment type="catalytic activity">
    <reaction evidence="9">
        <text>DNA(n) + a 2'-deoxyribonucleoside 5'-triphosphate = DNA(n+1) + diphosphate</text>
        <dbReference type="Rhea" id="RHEA:22508"/>
        <dbReference type="Rhea" id="RHEA-COMP:17339"/>
        <dbReference type="Rhea" id="RHEA-COMP:17340"/>
        <dbReference type="ChEBI" id="CHEBI:33019"/>
        <dbReference type="ChEBI" id="CHEBI:61560"/>
        <dbReference type="ChEBI" id="CHEBI:173112"/>
        <dbReference type="EC" id="2.7.7.49"/>
    </reaction>
</comment>
<keyword evidence="7" id="KW-0051">Antiviral defense</keyword>
<evidence type="ECO:0000256" key="8">
    <source>
        <dbReference type="ARBA" id="ARBA00034120"/>
    </source>
</evidence>
<dbReference type="EC" id="2.7.7.49" evidence="1"/>
<dbReference type="PROSITE" id="PS50878">
    <property type="entry name" value="RT_POL"/>
    <property type="match status" value="1"/>
</dbReference>
<comment type="caution">
    <text evidence="11">The sequence shown here is derived from an EMBL/GenBank/DDBJ whole genome shotgun (WGS) entry which is preliminary data.</text>
</comment>
<dbReference type="CDD" id="cd03487">
    <property type="entry name" value="RT_Bac_retron_II"/>
    <property type="match status" value="1"/>
</dbReference>
<evidence type="ECO:0000256" key="5">
    <source>
        <dbReference type="ARBA" id="ARBA00022842"/>
    </source>
</evidence>
<dbReference type="InterPro" id="IPR051083">
    <property type="entry name" value="GrpII_Intron_Splice-Mob/Def"/>
</dbReference>
<dbReference type="PANTHER" id="PTHR34047:SF7">
    <property type="entry name" value="RNA-DIRECTED DNA POLYMERASE"/>
    <property type="match status" value="1"/>
</dbReference>
<evidence type="ECO:0000256" key="7">
    <source>
        <dbReference type="ARBA" id="ARBA00023118"/>
    </source>
</evidence>